<dbReference type="NCBIfam" id="TIGR00755">
    <property type="entry name" value="ksgA"/>
    <property type="match status" value="1"/>
</dbReference>
<dbReference type="PANTHER" id="PTHR11727">
    <property type="entry name" value="DIMETHYLADENOSINE TRANSFERASE"/>
    <property type="match status" value="1"/>
</dbReference>
<dbReference type="InterPro" id="IPR001737">
    <property type="entry name" value="KsgA/Erm"/>
</dbReference>
<accession>F2LWP0</accession>
<dbReference type="PANTHER" id="PTHR11727:SF7">
    <property type="entry name" value="DIMETHYLADENOSINE TRANSFERASE-RELATED"/>
    <property type="match status" value="1"/>
</dbReference>
<sequence length="241" mass="27813">MEAKKQLGQHFLINEGVALKITERLKLADLIVEIGGGKGALTEKLKELGKKTVVVELDKDLLTTLKDKISGEDNIFLVRGDGRFFKLKKSAWVCGNLPYNVSKAIIKNFVFQNEFVEKMVFMVQKEVAETICAKTAQKRFSKFSVLCQLFYDVEKLFLVKPGSFLPQPKVDSAVVEFRRKKNLPNIDKGFFSFLNQLFFFPRKTVKNNLRIPLDEEVARKRPSDLTIEEMIMIWREKWQNS</sequence>
<keyword evidence="3 6" id="KW-0808">Transferase</keyword>
<dbReference type="PROSITE" id="PS51689">
    <property type="entry name" value="SAM_RNA_A_N6_MT"/>
    <property type="match status" value="1"/>
</dbReference>
<evidence type="ECO:0000259" key="7">
    <source>
        <dbReference type="SMART" id="SM00650"/>
    </source>
</evidence>
<dbReference type="GO" id="GO:0005829">
    <property type="term" value="C:cytosol"/>
    <property type="evidence" value="ECO:0007669"/>
    <property type="project" value="TreeGrafter"/>
</dbReference>
<dbReference type="CDD" id="cd02440">
    <property type="entry name" value="AdoMet_MTases"/>
    <property type="match status" value="1"/>
</dbReference>
<dbReference type="InterPro" id="IPR011530">
    <property type="entry name" value="rRNA_adenine_dimethylase"/>
</dbReference>
<dbReference type="InterPro" id="IPR029063">
    <property type="entry name" value="SAM-dependent_MTases_sf"/>
</dbReference>
<name>F2LWP0_HIPMA</name>
<dbReference type="KEGG" id="hmr:Hipma_0035"/>
<feature type="binding site" evidence="6">
    <location>
        <position position="10"/>
    </location>
    <ligand>
        <name>S-adenosyl-L-methionine</name>
        <dbReference type="ChEBI" id="CHEBI:59789"/>
    </ligand>
</feature>
<dbReference type="AlphaFoldDB" id="F2LWP0"/>
<dbReference type="EMBL" id="CP002606">
    <property type="protein sequence ID" value="AEA33018.1"/>
    <property type="molecule type" value="Genomic_DNA"/>
</dbReference>
<proteinExistence type="inferred from homology"/>
<comment type="similarity">
    <text evidence="6">Belongs to the class I-like SAM-binding methyltransferase superfamily. rRNA adenine N(6)-methyltransferase family.</text>
</comment>
<feature type="binding site" evidence="6">
    <location>
        <position position="56"/>
    </location>
    <ligand>
        <name>S-adenosyl-L-methionine</name>
        <dbReference type="ChEBI" id="CHEBI:59789"/>
    </ligand>
</feature>
<dbReference type="eggNOG" id="COG0030">
    <property type="taxonomic scope" value="Bacteria"/>
</dbReference>
<protein>
    <submittedName>
        <fullName evidence="8">Dimethyladenosine transferase</fullName>
    </submittedName>
</protein>
<keyword evidence="4 6" id="KW-0949">S-adenosyl-L-methionine</keyword>
<dbReference type="STRING" id="760142.Hipma_0035"/>
<dbReference type="SUPFAM" id="SSF53335">
    <property type="entry name" value="S-adenosyl-L-methionine-dependent methyltransferases"/>
    <property type="match status" value="1"/>
</dbReference>
<evidence type="ECO:0000256" key="2">
    <source>
        <dbReference type="ARBA" id="ARBA00022603"/>
    </source>
</evidence>
<evidence type="ECO:0000256" key="1">
    <source>
        <dbReference type="ARBA" id="ARBA00022552"/>
    </source>
</evidence>
<dbReference type="GO" id="GO:0000179">
    <property type="term" value="F:rRNA (adenine-N6,N6-)-dimethyltransferase activity"/>
    <property type="evidence" value="ECO:0007669"/>
    <property type="project" value="UniProtKB-UniRule"/>
</dbReference>
<dbReference type="Pfam" id="PF00398">
    <property type="entry name" value="RrnaAD"/>
    <property type="match status" value="1"/>
</dbReference>
<dbReference type="Proteomes" id="UP000008139">
    <property type="component" value="Chromosome"/>
</dbReference>
<organism evidence="8 9">
    <name type="scientific">Hippea maritima (strain ATCC 700847 / DSM 10411 / MH2)</name>
    <dbReference type="NCBI Taxonomy" id="760142"/>
    <lineage>
        <taxon>Bacteria</taxon>
        <taxon>Pseudomonadati</taxon>
        <taxon>Campylobacterota</taxon>
        <taxon>Desulfurellia</taxon>
        <taxon>Desulfurellales</taxon>
        <taxon>Hippeaceae</taxon>
        <taxon>Hippea</taxon>
    </lineage>
</organism>
<dbReference type="GO" id="GO:0003723">
    <property type="term" value="F:RNA binding"/>
    <property type="evidence" value="ECO:0007669"/>
    <property type="project" value="UniProtKB-UniRule"/>
</dbReference>
<feature type="binding site" evidence="6">
    <location>
        <position position="81"/>
    </location>
    <ligand>
        <name>S-adenosyl-L-methionine</name>
        <dbReference type="ChEBI" id="CHEBI:59789"/>
    </ligand>
</feature>
<dbReference type="Gene3D" id="3.40.50.150">
    <property type="entry name" value="Vaccinia Virus protein VP39"/>
    <property type="match status" value="1"/>
</dbReference>
<feature type="domain" description="Ribosomal RNA adenine methylase transferase N-terminal" evidence="7">
    <location>
        <begin position="17"/>
        <end position="181"/>
    </location>
</feature>
<evidence type="ECO:0000256" key="6">
    <source>
        <dbReference type="PROSITE-ProRule" id="PRU01026"/>
    </source>
</evidence>
<evidence type="ECO:0000313" key="9">
    <source>
        <dbReference type="Proteomes" id="UP000008139"/>
    </source>
</evidence>
<dbReference type="SMART" id="SM00650">
    <property type="entry name" value="rADc"/>
    <property type="match status" value="1"/>
</dbReference>
<dbReference type="RefSeq" id="WP_013681063.1">
    <property type="nucleotide sequence ID" value="NC_015318.1"/>
</dbReference>
<reference evidence="9" key="2">
    <citation type="submission" date="2011-03" db="EMBL/GenBank/DDBJ databases">
        <title>The complete genome of Hippea maritima DSM 10411.</title>
        <authorList>
            <consortium name="US DOE Joint Genome Institute (JGI-PGF)"/>
            <person name="Lucas S."/>
            <person name="Copeland A."/>
            <person name="Lapidus A."/>
            <person name="Bruce D."/>
            <person name="Goodwin L."/>
            <person name="Pitluck S."/>
            <person name="Peters L."/>
            <person name="Kyrpides N."/>
            <person name="Mavromatis K."/>
            <person name="Pagani I."/>
            <person name="Ivanova N."/>
            <person name="Mikhailova N."/>
            <person name="Lu M."/>
            <person name="Detter J.C."/>
            <person name="Tapia R."/>
            <person name="Han C."/>
            <person name="Land M."/>
            <person name="Hauser L."/>
            <person name="Markowitz V."/>
            <person name="Cheng J.-F."/>
            <person name="Hugenholtz P."/>
            <person name="Woyke T."/>
            <person name="Wu D."/>
            <person name="Spring S."/>
            <person name="Schroeder M."/>
            <person name="Brambilla E."/>
            <person name="Klenk H.-P."/>
            <person name="Eisen J.A."/>
        </authorList>
    </citation>
    <scope>NUCLEOTIDE SEQUENCE [LARGE SCALE GENOMIC DNA]</scope>
    <source>
        <strain evidence="9">ATCC 700847 / DSM 10411 / MH2</strain>
    </source>
</reference>
<evidence type="ECO:0000256" key="3">
    <source>
        <dbReference type="ARBA" id="ARBA00022679"/>
    </source>
</evidence>
<dbReference type="InParanoid" id="F2LWP0"/>
<feature type="binding site" evidence="6">
    <location>
        <position position="96"/>
    </location>
    <ligand>
        <name>S-adenosyl-L-methionine</name>
        <dbReference type="ChEBI" id="CHEBI:59789"/>
    </ligand>
</feature>
<keyword evidence="1" id="KW-0698">rRNA processing</keyword>
<feature type="binding site" evidence="6">
    <location>
        <position position="12"/>
    </location>
    <ligand>
        <name>S-adenosyl-L-methionine</name>
        <dbReference type="ChEBI" id="CHEBI:59789"/>
    </ligand>
</feature>
<keyword evidence="2 6" id="KW-0489">Methyltransferase</keyword>
<gene>
    <name evidence="8" type="ordered locus">Hipma_0035</name>
</gene>
<dbReference type="InterPro" id="IPR020598">
    <property type="entry name" value="rRNA_Ade_methylase_Trfase_N"/>
</dbReference>
<reference evidence="8 9" key="1">
    <citation type="journal article" date="2011" name="Stand. Genomic Sci.">
        <title>Complete genome sequence of the thermophilic sulfur-reducer Hippea maritima type strain (MH(2)).</title>
        <authorList>
            <person name="Huntemann M."/>
            <person name="Lu M."/>
            <person name="Nolan M."/>
            <person name="Lapidus A."/>
            <person name="Lucas S."/>
            <person name="Hammon N."/>
            <person name="Deshpande S."/>
            <person name="Cheng J.F."/>
            <person name="Tapia R."/>
            <person name="Han C."/>
            <person name="Goodwin L."/>
            <person name="Pitluck S."/>
            <person name="Liolios K."/>
            <person name="Pagani I."/>
            <person name="Ivanova N."/>
            <person name="Ovchinikova G."/>
            <person name="Pati A."/>
            <person name="Chen A."/>
            <person name="Palaniappan K."/>
            <person name="Land M."/>
            <person name="Hauser L."/>
            <person name="Jeffries C.D."/>
            <person name="Detter J.C."/>
            <person name="Brambilla E.M."/>
            <person name="Rohde M."/>
            <person name="Spring S."/>
            <person name="Goker M."/>
            <person name="Woyke T."/>
            <person name="Bristow J."/>
            <person name="Eisen J.A."/>
            <person name="Markowitz V."/>
            <person name="Hugenholtz P."/>
            <person name="Kyrpides N.C."/>
            <person name="Klenk H.P."/>
            <person name="Mavromatis K."/>
        </authorList>
    </citation>
    <scope>NUCLEOTIDE SEQUENCE [LARGE SCALE GENOMIC DNA]</scope>
    <source>
        <strain evidence="9">ATCC 700847 / DSM 10411 / MH2</strain>
    </source>
</reference>
<dbReference type="HOGENOM" id="CLU_041220_0_1_7"/>
<evidence type="ECO:0000313" key="8">
    <source>
        <dbReference type="EMBL" id="AEA33018.1"/>
    </source>
</evidence>
<keyword evidence="5 6" id="KW-0694">RNA-binding</keyword>
<evidence type="ECO:0000256" key="4">
    <source>
        <dbReference type="ARBA" id="ARBA00022691"/>
    </source>
</evidence>
<dbReference type="OrthoDB" id="9814755at2"/>
<dbReference type="FunCoup" id="F2LWP0">
    <property type="interactions" value="398"/>
</dbReference>
<keyword evidence="9" id="KW-1185">Reference proteome</keyword>
<evidence type="ECO:0000256" key="5">
    <source>
        <dbReference type="ARBA" id="ARBA00022884"/>
    </source>
</evidence>
<feature type="binding site" evidence="6">
    <location>
        <position position="35"/>
    </location>
    <ligand>
        <name>S-adenosyl-L-methionine</name>
        <dbReference type="ChEBI" id="CHEBI:59789"/>
    </ligand>
</feature>